<evidence type="ECO:0000256" key="9">
    <source>
        <dbReference type="ARBA" id="ARBA00047514"/>
    </source>
</evidence>
<evidence type="ECO:0000256" key="1">
    <source>
        <dbReference type="ARBA" id="ARBA00009609"/>
    </source>
</evidence>
<comment type="caution">
    <text evidence="12">The sequence shown here is derived from an EMBL/GenBank/DDBJ whole genome shotgun (WGS) entry which is preliminary data.</text>
</comment>
<protein>
    <recommendedName>
        <fullName evidence="2">sulfiredoxin</fullName>
        <ecNumber evidence="2">1.8.98.2</ecNumber>
    </recommendedName>
</protein>
<gene>
    <name evidence="12" type="ORF">ACJMK2_039114</name>
</gene>
<comment type="similarity">
    <text evidence="1">Belongs to the sulfiredoxin family.</text>
</comment>
<keyword evidence="5" id="KW-0067">ATP-binding</keyword>
<keyword evidence="6" id="KW-0049">Antioxidant</keyword>
<keyword evidence="3" id="KW-0488">Methylation</keyword>
<dbReference type="SUPFAM" id="SSF110849">
    <property type="entry name" value="ParB/Sulfiredoxin"/>
    <property type="match status" value="1"/>
</dbReference>
<evidence type="ECO:0000256" key="5">
    <source>
        <dbReference type="ARBA" id="ARBA00022840"/>
    </source>
</evidence>
<evidence type="ECO:0000256" key="2">
    <source>
        <dbReference type="ARBA" id="ARBA00013055"/>
    </source>
</evidence>
<evidence type="ECO:0000256" key="10">
    <source>
        <dbReference type="SAM" id="SignalP"/>
    </source>
</evidence>
<dbReference type="Gene3D" id="3.90.1530.10">
    <property type="entry name" value="Conserved hypothetical protein from pyrococcus furiosus pfu- 392566-001, ParB domain"/>
    <property type="match status" value="1"/>
</dbReference>
<feature type="signal peptide" evidence="10">
    <location>
        <begin position="1"/>
        <end position="29"/>
    </location>
</feature>
<keyword evidence="8" id="KW-1015">Disulfide bond</keyword>
<evidence type="ECO:0000259" key="11">
    <source>
        <dbReference type="SMART" id="SM00470"/>
    </source>
</evidence>
<evidence type="ECO:0000313" key="12">
    <source>
        <dbReference type="EMBL" id="KAL3871095.1"/>
    </source>
</evidence>
<keyword evidence="4" id="KW-0547">Nucleotide-binding</keyword>
<feature type="domain" description="ParB-like N-terminal" evidence="11">
    <location>
        <begin position="88"/>
        <end position="183"/>
    </location>
</feature>
<sequence>MPIVDQTTITVSKHNLLIMLLSFISSALTKNTILNKEFNICQRIFSRDWNLLFRTCRMDSQGSMGDDATGYTDSSLESIQASHIQEVHNVPIHVLIRPFRSELDEAKVQSLMETIRNQQSLNLVPPIDVLWIKGRQGGDYFYSFGGCHRYEAYKRLGFETIPCKLFRSTVTDLRVYLGGSTPDLL</sequence>
<accession>A0ABD3WC43</accession>
<dbReference type="Pfam" id="PF02195">
    <property type="entry name" value="ParB_N"/>
    <property type="match status" value="1"/>
</dbReference>
<evidence type="ECO:0000256" key="8">
    <source>
        <dbReference type="ARBA" id="ARBA00023157"/>
    </source>
</evidence>
<evidence type="ECO:0000256" key="4">
    <source>
        <dbReference type="ARBA" id="ARBA00022741"/>
    </source>
</evidence>
<evidence type="ECO:0000256" key="3">
    <source>
        <dbReference type="ARBA" id="ARBA00022481"/>
    </source>
</evidence>
<name>A0ABD3WC43_SINWO</name>
<keyword evidence="13" id="KW-1185">Reference proteome</keyword>
<evidence type="ECO:0000313" key="13">
    <source>
        <dbReference type="Proteomes" id="UP001634394"/>
    </source>
</evidence>
<dbReference type="InterPro" id="IPR016692">
    <property type="entry name" value="Sulfiredoxin"/>
</dbReference>
<dbReference type="AlphaFoldDB" id="A0ABD3WC43"/>
<dbReference type="GO" id="GO:0032542">
    <property type="term" value="F:sulfiredoxin activity"/>
    <property type="evidence" value="ECO:0007669"/>
    <property type="project" value="UniProtKB-EC"/>
</dbReference>
<evidence type="ECO:0000256" key="7">
    <source>
        <dbReference type="ARBA" id="ARBA00023002"/>
    </source>
</evidence>
<dbReference type="GO" id="GO:0005524">
    <property type="term" value="F:ATP binding"/>
    <property type="evidence" value="ECO:0007669"/>
    <property type="project" value="UniProtKB-KW"/>
</dbReference>
<dbReference type="InterPro" id="IPR036086">
    <property type="entry name" value="ParB/Sulfiredoxin_sf"/>
</dbReference>
<dbReference type="EC" id="1.8.98.2" evidence="2"/>
<dbReference type="FunFam" id="3.90.1530.10:FF:000001">
    <property type="entry name" value="Sulfiredoxin"/>
    <property type="match status" value="1"/>
</dbReference>
<dbReference type="CDD" id="cd16395">
    <property type="entry name" value="Srx"/>
    <property type="match status" value="1"/>
</dbReference>
<feature type="chain" id="PRO_5044807212" description="sulfiredoxin" evidence="10">
    <location>
        <begin position="30"/>
        <end position="185"/>
    </location>
</feature>
<comment type="catalytic activity">
    <reaction evidence="9">
        <text>S-hydroxy-S-oxy-L-cysteinyl-[peroxiredoxin] + [protein]-dithiol + ATP = S-hydroxy-L-cysteinyl-[peroxiredoxin] + [protein]-disulfide + ADP + phosphate</text>
        <dbReference type="Rhea" id="RHEA:17545"/>
        <dbReference type="Rhea" id="RHEA-COMP:10593"/>
        <dbReference type="Rhea" id="RHEA-COMP:10594"/>
        <dbReference type="Rhea" id="RHEA-COMP:13681"/>
        <dbReference type="Rhea" id="RHEA-COMP:17976"/>
        <dbReference type="ChEBI" id="CHEBI:29950"/>
        <dbReference type="ChEBI" id="CHEBI:30616"/>
        <dbReference type="ChEBI" id="CHEBI:43474"/>
        <dbReference type="ChEBI" id="CHEBI:50058"/>
        <dbReference type="ChEBI" id="CHEBI:61973"/>
        <dbReference type="ChEBI" id="CHEBI:61974"/>
        <dbReference type="ChEBI" id="CHEBI:456216"/>
        <dbReference type="EC" id="1.8.98.2"/>
    </reaction>
</comment>
<organism evidence="12 13">
    <name type="scientific">Sinanodonta woodiana</name>
    <name type="common">Chinese pond mussel</name>
    <name type="synonym">Anodonta woodiana</name>
    <dbReference type="NCBI Taxonomy" id="1069815"/>
    <lineage>
        <taxon>Eukaryota</taxon>
        <taxon>Metazoa</taxon>
        <taxon>Spiralia</taxon>
        <taxon>Lophotrochozoa</taxon>
        <taxon>Mollusca</taxon>
        <taxon>Bivalvia</taxon>
        <taxon>Autobranchia</taxon>
        <taxon>Heteroconchia</taxon>
        <taxon>Palaeoheterodonta</taxon>
        <taxon>Unionida</taxon>
        <taxon>Unionoidea</taxon>
        <taxon>Unionidae</taxon>
        <taxon>Unioninae</taxon>
        <taxon>Sinanodonta</taxon>
    </lineage>
</organism>
<dbReference type="SMART" id="SM00470">
    <property type="entry name" value="ParB"/>
    <property type="match status" value="1"/>
</dbReference>
<dbReference type="PANTHER" id="PTHR21348:SF2">
    <property type="entry name" value="SULFIREDOXIN-1"/>
    <property type="match status" value="1"/>
</dbReference>
<evidence type="ECO:0000256" key="6">
    <source>
        <dbReference type="ARBA" id="ARBA00022862"/>
    </source>
</evidence>
<dbReference type="PANTHER" id="PTHR21348">
    <property type="match status" value="1"/>
</dbReference>
<dbReference type="Proteomes" id="UP001634394">
    <property type="component" value="Unassembled WGS sequence"/>
</dbReference>
<dbReference type="EMBL" id="JBJQND010000007">
    <property type="protein sequence ID" value="KAL3871095.1"/>
    <property type="molecule type" value="Genomic_DNA"/>
</dbReference>
<reference evidence="12 13" key="1">
    <citation type="submission" date="2024-11" db="EMBL/GenBank/DDBJ databases">
        <title>Chromosome-level genome assembly of the freshwater bivalve Anodonta woodiana.</title>
        <authorList>
            <person name="Chen X."/>
        </authorList>
    </citation>
    <scope>NUCLEOTIDE SEQUENCE [LARGE SCALE GENOMIC DNA]</scope>
    <source>
        <strain evidence="12">MN2024</strain>
        <tissue evidence="12">Gills</tissue>
    </source>
</reference>
<keyword evidence="10" id="KW-0732">Signal</keyword>
<proteinExistence type="inferred from homology"/>
<keyword evidence="7" id="KW-0560">Oxidoreductase</keyword>
<dbReference type="InterPro" id="IPR003115">
    <property type="entry name" value="ParB_N"/>
</dbReference>